<dbReference type="SMART" id="SM00271">
    <property type="entry name" value="DnaJ"/>
    <property type="match status" value="1"/>
</dbReference>
<feature type="region of interest" description="Disordered" evidence="2">
    <location>
        <begin position="196"/>
        <end position="242"/>
    </location>
</feature>
<evidence type="ECO:0000256" key="1">
    <source>
        <dbReference type="ARBA" id="ARBA00023186"/>
    </source>
</evidence>
<dbReference type="Proteomes" id="UP000198406">
    <property type="component" value="Unassembled WGS sequence"/>
</dbReference>
<dbReference type="AlphaFoldDB" id="A0A1Z5K066"/>
<organism evidence="4 5">
    <name type="scientific">Fistulifera solaris</name>
    <name type="common">Oleaginous diatom</name>
    <dbReference type="NCBI Taxonomy" id="1519565"/>
    <lineage>
        <taxon>Eukaryota</taxon>
        <taxon>Sar</taxon>
        <taxon>Stramenopiles</taxon>
        <taxon>Ochrophyta</taxon>
        <taxon>Bacillariophyta</taxon>
        <taxon>Bacillariophyceae</taxon>
        <taxon>Bacillariophycidae</taxon>
        <taxon>Naviculales</taxon>
        <taxon>Naviculaceae</taxon>
        <taxon>Fistulifera</taxon>
    </lineage>
</organism>
<evidence type="ECO:0000313" key="4">
    <source>
        <dbReference type="EMBL" id="GAX19684.1"/>
    </source>
</evidence>
<protein>
    <recommendedName>
        <fullName evidence="3">J domain-containing protein</fullName>
    </recommendedName>
</protein>
<evidence type="ECO:0000313" key="5">
    <source>
        <dbReference type="Proteomes" id="UP000198406"/>
    </source>
</evidence>
<keyword evidence="5" id="KW-1185">Reference proteome</keyword>
<reference evidence="4 5" key="1">
    <citation type="journal article" date="2015" name="Plant Cell">
        <title>Oil accumulation by the oleaginous diatom Fistulifera solaris as revealed by the genome and transcriptome.</title>
        <authorList>
            <person name="Tanaka T."/>
            <person name="Maeda Y."/>
            <person name="Veluchamy A."/>
            <person name="Tanaka M."/>
            <person name="Abida H."/>
            <person name="Marechal E."/>
            <person name="Bowler C."/>
            <person name="Muto M."/>
            <person name="Sunaga Y."/>
            <person name="Tanaka M."/>
            <person name="Yoshino T."/>
            <person name="Taniguchi T."/>
            <person name="Fukuda Y."/>
            <person name="Nemoto M."/>
            <person name="Matsumoto M."/>
            <person name="Wong P.S."/>
            <person name="Aburatani S."/>
            <person name="Fujibuchi W."/>
        </authorList>
    </citation>
    <scope>NUCLEOTIDE SEQUENCE [LARGE SCALE GENOMIC DNA]</scope>
    <source>
        <strain evidence="4 5">JPCC DA0580</strain>
    </source>
</reference>
<dbReference type="PANTHER" id="PTHR44145:SF3">
    <property type="entry name" value="DNAJ HOMOLOG SUBFAMILY A MEMBER 3, MITOCHONDRIAL"/>
    <property type="match status" value="1"/>
</dbReference>
<dbReference type="PROSITE" id="PS50076">
    <property type="entry name" value="DNAJ_2"/>
    <property type="match status" value="1"/>
</dbReference>
<dbReference type="CDD" id="cd06257">
    <property type="entry name" value="DnaJ"/>
    <property type="match status" value="1"/>
</dbReference>
<dbReference type="EMBL" id="BDSP01000137">
    <property type="protein sequence ID" value="GAX19684.1"/>
    <property type="molecule type" value="Genomic_DNA"/>
</dbReference>
<dbReference type="InterPro" id="IPR051938">
    <property type="entry name" value="Apopto_cytoskel_mod"/>
</dbReference>
<sequence>MLPLSPREWTKRRSRPNHNSSIDPYQLLQIRRGATTQEIRHAYQRLALLHHPVRRRQQNQQMFEILAACYETLMDVEARRRCDLLLDEQETATLHRSLSWRSQKAKEAKVMGRMRHNNQQSLVGLNSMPSLAEVSSCASMDESLLTQDDDYAWRHVTTEAHEVDGQEQVEIVYSFESKGEKDRCVSPATTLRPLRILSSQQSSWDEEEEEEDSTTETLEDVQPPSSAHLTKDDDSSENDDTSEIHYTGAEIDRLFGGPLQLLFRARRWKVFRDPLEVFAEVFGNPLYGIKKNHRALSAPATSNTTLRSALPPPPLEKLPSEHVNRRTTIHRTRRVVGRQEIIRTAVVRIDPRTGQRHVTISVTRDDGMEEDEDPPPPQKDWFHFLDSLCVGGNGNNCFCFEFSICTGDENS</sequence>
<dbReference type="PANTHER" id="PTHR44145">
    <property type="entry name" value="DNAJ HOMOLOG SUBFAMILY A MEMBER 3, MITOCHONDRIAL"/>
    <property type="match status" value="1"/>
</dbReference>
<feature type="domain" description="J" evidence="3">
    <location>
        <begin position="23"/>
        <end position="86"/>
    </location>
</feature>
<evidence type="ECO:0000256" key="2">
    <source>
        <dbReference type="SAM" id="MobiDB-lite"/>
    </source>
</evidence>
<feature type="region of interest" description="Disordered" evidence="2">
    <location>
        <begin position="298"/>
        <end position="319"/>
    </location>
</feature>
<feature type="compositionally biased region" description="Acidic residues" evidence="2">
    <location>
        <begin position="204"/>
        <end position="219"/>
    </location>
</feature>
<dbReference type="Gene3D" id="1.10.287.110">
    <property type="entry name" value="DnaJ domain"/>
    <property type="match status" value="1"/>
</dbReference>
<dbReference type="InterPro" id="IPR001623">
    <property type="entry name" value="DnaJ_domain"/>
</dbReference>
<accession>A0A1Z5K066</accession>
<dbReference type="SUPFAM" id="SSF46565">
    <property type="entry name" value="Chaperone J-domain"/>
    <property type="match status" value="1"/>
</dbReference>
<dbReference type="InterPro" id="IPR036869">
    <property type="entry name" value="J_dom_sf"/>
</dbReference>
<feature type="region of interest" description="Disordered" evidence="2">
    <location>
        <begin position="1"/>
        <end position="23"/>
    </location>
</feature>
<proteinExistence type="predicted"/>
<evidence type="ECO:0000259" key="3">
    <source>
        <dbReference type="PROSITE" id="PS50076"/>
    </source>
</evidence>
<dbReference type="InParanoid" id="A0A1Z5K066"/>
<gene>
    <name evidence="4" type="ORF">FisN_19Hh270</name>
</gene>
<dbReference type="OrthoDB" id="66964at2759"/>
<comment type="caution">
    <text evidence="4">The sequence shown here is derived from an EMBL/GenBank/DDBJ whole genome shotgun (WGS) entry which is preliminary data.</text>
</comment>
<name>A0A1Z5K066_FISSO</name>
<dbReference type="Pfam" id="PF00226">
    <property type="entry name" value="DnaJ"/>
    <property type="match status" value="1"/>
</dbReference>
<keyword evidence="1" id="KW-0143">Chaperone</keyword>